<name>A0ABR8PYW6_9CLOT</name>
<keyword evidence="5" id="KW-0720">Serine protease</keyword>
<dbReference type="SUPFAM" id="SSF52317">
    <property type="entry name" value="Class I glutamine amidotransferase-like"/>
    <property type="match status" value="1"/>
</dbReference>
<dbReference type="InterPro" id="IPR027461">
    <property type="entry name" value="Carboxypeptidase_A_C_sf"/>
</dbReference>
<dbReference type="InterPro" id="IPR040921">
    <property type="entry name" value="Peptidase_S66C"/>
</dbReference>
<accession>A0ABR8PYW6</accession>
<proteinExistence type="inferred from homology"/>
<dbReference type="EMBL" id="JACSRA010000044">
    <property type="protein sequence ID" value="MBD7913327.1"/>
    <property type="molecule type" value="Genomic_DNA"/>
</dbReference>
<evidence type="ECO:0000256" key="3">
    <source>
        <dbReference type="ARBA" id="ARBA00022670"/>
    </source>
</evidence>
<feature type="domain" description="LD-carboxypeptidase C-terminal" evidence="7">
    <location>
        <begin position="165"/>
        <end position="275"/>
    </location>
</feature>
<evidence type="ECO:0000259" key="7">
    <source>
        <dbReference type="Pfam" id="PF17676"/>
    </source>
</evidence>
<keyword evidence="9" id="KW-1185">Reference proteome</keyword>
<dbReference type="RefSeq" id="WP_191770239.1">
    <property type="nucleotide sequence ID" value="NZ_JACSRA010000044.1"/>
</dbReference>
<dbReference type="Pfam" id="PF02016">
    <property type="entry name" value="Peptidase_S66"/>
    <property type="match status" value="1"/>
</dbReference>
<dbReference type="InterPro" id="IPR003507">
    <property type="entry name" value="S66_fam"/>
</dbReference>
<dbReference type="InterPro" id="IPR029062">
    <property type="entry name" value="Class_I_gatase-like"/>
</dbReference>
<keyword evidence="2" id="KW-0121">Carboxypeptidase</keyword>
<sequence length="281" mass="32019">MECVALISLSNGLPNKQVEIISNLEKLLTNMNIKVIKSDIIYKDISNSNYSGRDRASELMKLYKDPKIQGIFDVSGGDLANEILQYIDFDTIKDFDKPFFGYSDLSVFINSIYSQVQKKSYLYQIKNIVLDQTNNSFQNFYDYINNISEAFLNFNYKWLQGSNMSGILIGGNLRCTLKLAGTKFMPDFKNKIVLIESLSGDENKIRTMLTHYKYLGVFELCSGVLLGSFTELENILTDSKVENLILSIIDNPNIPVIKTKEIGHSYNSKAVIIGKYYKFIK</sequence>
<keyword evidence="3" id="KW-0645">Protease</keyword>
<evidence type="ECO:0000313" key="8">
    <source>
        <dbReference type="EMBL" id="MBD7913327.1"/>
    </source>
</evidence>
<dbReference type="SUPFAM" id="SSF141986">
    <property type="entry name" value="LD-carboxypeptidase A C-terminal domain-like"/>
    <property type="match status" value="1"/>
</dbReference>
<dbReference type="PANTHER" id="PTHR30237:SF2">
    <property type="entry name" value="MUREIN TETRAPEPTIDE CARBOXYPEPTIDASE"/>
    <property type="match status" value="1"/>
</dbReference>
<evidence type="ECO:0000256" key="5">
    <source>
        <dbReference type="ARBA" id="ARBA00022825"/>
    </source>
</evidence>
<evidence type="ECO:0000256" key="1">
    <source>
        <dbReference type="ARBA" id="ARBA00010233"/>
    </source>
</evidence>
<dbReference type="Pfam" id="PF17676">
    <property type="entry name" value="Peptidase_S66C"/>
    <property type="match status" value="1"/>
</dbReference>
<evidence type="ECO:0000256" key="2">
    <source>
        <dbReference type="ARBA" id="ARBA00022645"/>
    </source>
</evidence>
<dbReference type="Proteomes" id="UP000627781">
    <property type="component" value="Unassembled WGS sequence"/>
</dbReference>
<organism evidence="8 9">
    <name type="scientific">Clostridium cibarium</name>
    <dbReference type="NCBI Taxonomy" id="2762247"/>
    <lineage>
        <taxon>Bacteria</taxon>
        <taxon>Bacillati</taxon>
        <taxon>Bacillota</taxon>
        <taxon>Clostridia</taxon>
        <taxon>Eubacteriales</taxon>
        <taxon>Clostridiaceae</taxon>
        <taxon>Clostridium</taxon>
    </lineage>
</organism>
<comment type="caution">
    <text evidence="8">The sequence shown here is derived from an EMBL/GenBank/DDBJ whole genome shotgun (WGS) entry which is preliminary data.</text>
</comment>
<dbReference type="PIRSF" id="PIRSF028757">
    <property type="entry name" value="LD-carboxypeptidase"/>
    <property type="match status" value="1"/>
</dbReference>
<comment type="similarity">
    <text evidence="1">Belongs to the peptidase S66 family.</text>
</comment>
<gene>
    <name evidence="8" type="ORF">H9661_18390</name>
</gene>
<dbReference type="PANTHER" id="PTHR30237">
    <property type="entry name" value="MURAMOYLTETRAPEPTIDE CARBOXYPEPTIDASE"/>
    <property type="match status" value="1"/>
</dbReference>
<keyword evidence="4" id="KW-0378">Hydrolase</keyword>
<evidence type="ECO:0000313" key="9">
    <source>
        <dbReference type="Proteomes" id="UP000627781"/>
    </source>
</evidence>
<reference evidence="8 9" key="1">
    <citation type="submission" date="2020-08" db="EMBL/GenBank/DDBJ databases">
        <title>A Genomic Blueprint of the Chicken Gut Microbiome.</title>
        <authorList>
            <person name="Gilroy R."/>
            <person name="Ravi A."/>
            <person name="Getino M."/>
            <person name="Pursley I."/>
            <person name="Horton D.L."/>
            <person name="Alikhan N.-F."/>
            <person name="Baker D."/>
            <person name="Gharbi K."/>
            <person name="Hall N."/>
            <person name="Watson M."/>
            <person name="Adriaenssens E.M."/>
            <person name="Foster-Nyarko E."/>
            <person name="Jarju S."/>
            <person name="Secka A."/>
            <person name="Antonio M."/>
            <person name="Oren A."/>
            <person name="Chaudhuri R."/>
            <person name="La Ragione R.M."/>
            <person name="Hildebrand F."/>
            <person name="Pallen M.J."/>
        </authorList>
    </citation>
    <scope>NUCLEOTIDE SEQUENCE [LARGE SCALE GENOMIC DNA]</scope>
    <source>
        <strain evidence="8 9">Sa3CVN1</strain>
    </source>
</reference>
<dbReference type="InterPro" id="IPR040449">
    <property type="entry name" value="Peptidase_S66_N"/>
</dbReference>
<feature type="domain" description="LD-carboxypeptidase N-terminal" evidence="6">
    <location>
        <begin position="4"/>
        <end position="120"/>
    </location>
</feature>
<dbReference type="Gene3D" id="3.40.50.10740">
    <property type="entry name" value="Class I glutamine amidotransferase-like"/>
    <property type="match status" value="1"/>
</dbReference>
<protein>
    <submittedName>
        <fullName evidence="8">LD-carboxypeptidase</fullName>
    </submittedName>
</protein>
<dbReference type="Gene3D" id="3.50.30.60">
    <property type="entry name" value="LD-carboxypeptidase A C-terminal domain-like"/>
    <property type="match status" value="1"/>
</dbReference>
<evidence type="ECO:0000256" key="4">
    <source>
        <dbReference type="ARBA" id="ARBA00022801"/>
    </source>
</evidence>
<dbReference type="InterPro" id="IPR027478">
    <property type="entry name" value="LdcA_N"/>
</dbReference>
<evidence type="ECO:0000259" key="6">
    <source>
        <dbReference type="Pfam" id="PF02016"/>
    </source>
</evidence>